<reference evidence="3 4" key="1">
    <citation type="journal article" date="2022" name="Cell">
        <title>Repeat-based holocentromeres influence genome architecture and karyotype evolution.</title>
        <authorList>
            <person name="Hofstatter P.G."/>
            <person name="Thangavel G."/>
            <person name="Lux T."/>
            <person name="Neumann P."/>
            <person name="Vondrak T."/>
            <person name="Novak P."/>
            <person name="Zhang M."/>
            <person name="Costa L."/>
            <person name="Castellani M."/>
            <person name="Scott A."/>
            <person name="Toegelov H."/>
            <person name="Fuchs J."/>
            <person name="Mata-Sucre Y."/>
            <person name="Dias Y."/>
            <person name="Vanzela A.L.L."/>
            <person name="Huettel B."/>
            <person name="Almeida C.C.S."/>
            <person name="Simkova H."/>
            <person name="Souza G."/>
            <person name="Pedrosa-Harand A."/>
            <person name="Macas J."/>
            <person name="Mayer K.F.X."/>
            <person name="Houben A."/>
            <person name="Marques A."/>
        </authorList>
    </citation>
    <scope>NUCLEOTIDE SEQUENCE [LARGE SCALE GENOMIC DNA]</scope>
    <source>
        <strain evidence="3">RhyTen1mFocal</strain>
    </source>
</reference>
<gene>
    <name evidence="3" type="ORF">LUZ61_015949</name>
</gene>
<comment type="caution">
    <text evidence="3">The sequence shown here is derived from an EMBL/GenBank/DDBJ whole genome shotgun (WGS) entry which is preliminary data.</text>
</comment>
<name>A0AAD5Z4K7_9POAL</name>
<proteinExistence type="predicted"/>
<dbReference type="EMBL" id="JAMRDG010000002">
    <property type="protein sequence ID" value="KAJ3686785.1"/>
    <property type="molecule type" value="Genomic_DNA"/>
</dbReference>
<feature type="region of interest" description="Disordered" evidence="1">
    <location>
        <begin position="268"/>
        <end position="292"/>
    </location>
</feature>
<dbReference type="SUPFAM" id="SSF52540">
    <property type="entry name" value="P-loop containing nucleoside triphosphate hydrolases"/>
    <property type="match status" value="1"/>
</dbReference>
<dbReference type="InterPro" id="IPR027417">
    <property type="entry name" value="P-loop_NTPase"/>
</dbReference>
<protein>
    <recommendedName>
        <fullName evidence="5">G domain-containing protein</fullName>
    </recommendedName>
</protein>
<evidence type="ECO:0000256" key="2">
    <source>
        <dbReference type="SAM" id="SignalP"/>
    </source>
</evidence>
<sequence>MHPSISLLLKLTAAITSGAAAMLTILRVRQDDTISSFRREIHAAAAPMLLPSPPSILIVGVRGHGKSSFLNTACRTLANEYGPLLLRAESRPPGGEAGETKRVVYASVDAGGEQNSDEEVTLAMVEKGIGLETTKEDMEDAVAGLEGVDCVVVVIRCSGATKERSLVIRKLPEIATPVRERGLHLIVVLTHKKSIRTTRQAEELRREVAFKARTDCVYFIENYTYSKSSNLRYPSPIKNDFDTHFTMLTVIRQCLEFAKLYRSQSRNIHHKHEKDHANVATRPHHKVATGQQ</sequence>
<feature type="chain" id="PRO_5042170928" description="G domain-containing protein" evidence="2">
    <location>
        <begin position="22"/>
        <end position="292"/>
    </location>
</feature>
<evidence type="ECO:0000256" key="1">
    <source>
        <dbReference type="SAM" id="MobiDB-lite"/>
    </source>
</evidence>
<dbReference type="Gene3D" id="3.40.50.300">
    <property type="entry name" value="P-loop containing nucleotide triphosphate hydrolases"/>
    <property type="match status" value="1"/>
</dbReference>
<feature type="signal peptide" evidence="2">
    <location>
        <begin position="1"/>
        <end position="21"/>
    </location>
</feature>
<dbReference type="AlphaFoldDB" id="A0AAD5Z4K7"/>
<dbReference type="Proteomes" id="UP001210211">
    <property type="component" value="Unassembled WGS sequence"/>
</dbReference>
<evidence type="ECO:0008006" key="5">
    <source>
        <dbReference type="Google" id="ProtNLM"/>
    </source>
</evidence>
<feature type="compositionally biased region" description="Basic residues" evidence="1">
    <location>
        <begin position="282"/>
        <end position="292"/>
    </location>
</feature>
<keyword evidence="4" id="KW-1185">Reference proteome</keyword>
<keyword evidence="2" id="KW-0732">Signal</keyword>
<accession>A0AAD5Z4K7</accession>
<organism evidence="3 4">
    <name type="scientific">Rhynchospora tenuis</name>
    <dbReference type="NCBI Taxonomy" id="198213"/>
    <lineage>
        <taxon>Eukaryota</taxon>
        <taxon>Viridiplantae</taxon>
        <taxon>Streptophyta</taxon>
        <taxon>Embryophyta</taxon>
        <taxon>Tracheophyta</taxon>
        <taxon>Spermatophyta</taxon>
        <taxon>Magnoliopsida</taxon>
        <taxon>Liliopsida</taxon>
        <taxon>Poales</taxon>
        <taxon>Cyperaceae</taxon>
        <taxon>Cyperoideae</taxon>
        <taxon>Rhynchosporeae</taxon>
        <taxon>Rhynchospora</taxon>
    </lineage>
</organism>
<evidence type="ECO:0000313" key="4">
    <source>
        <dbReference type="Proteomes" id="UP001210211"/>
    </source>
</evidence>
<dbReference type="CDD" id="cd00882">
    <property type="entry name" value="Ras_like_GTPase"/>
    <property type="match status" value="1"/>
</dbReference>
<evidence type="ECO:0000313" key="3">
    <source>
        <dbReference type="EMBL" id="KAJ3686785.1"/>
    </source>
</evidence>